<evidence type="ECO:0000256" key="4">
    <source>
        <dbReference type="ARBA" id="ARBA00022679"/>
    </source>
</evidence>
<evidence type="ECO:0000256" key="11">
    <source>
        <dbReference type="ARBA" id="ARBA00047375"/>
    </source>
</evidence>
<keyword evidence="3 12" id="KW-0444">Lipid biosynthesis</keyword>
<dbReference type="PANTHER" id="PTHR11157:SF134">
    <property type="entry name" value="ELONGATION OF FATTY ACIDS PROTEIN 1-RELATED"/>
    <property type="match status" value="1"/>
</dbReference>
<dbReference type="EC" id="2.3.1.-" evidence="12"/>
<keyword evidence="5 12" id="KW-0812">Transmembrane</keyword>
<feature type="transmembrane region" description="Helical" evidence="12">
    <location>
        <begin position="194"/>
        <end position="212"/>
    </location>
</feature>
<dbReference type="PANTHER" id="PTHR11157">
    <property type="entry name" value="FATTY ACID ACYL TRANSFERASE-RELATED"/>
    <property type="match status" value="1"/>
</dbReference>
<reference evidence="13 14" key="1">
    <citation type="submission" date="2024-03" db="EMBL/GenBank/DDBJ databases">
        <title>Aureococcus anophagefferens CCMP1851 and Kratosvirus quantuckense: Draft genome of a second virus-susceptible host strain in the model system.</title>
        <authorList>
            <person name="Chase E."/>
            <person name="Truchon A.R."/>
            <person name="Schepens W."/>
            <person name="Wilhelm S.W."/>
        </authorList>
    </citation>
    <scope>NUCLEOTIDE SEQUENCE [LARGE SCALE GENOMIC DNA]</scope>
    <source>
        <strain evidence="13 14">CCMP1851</strain>
    </source>
</reference>
<keyword evidence="10 12" id="KW-0275">Fatty acid biosynthesis</keyword>
<keyword evidence="8 12" id="KW-0443">Lipid metabolism</keyword>
<dbReference type="Proteomes" id="UP001363151">
    <property type="component" value="Unassembled WGS sequence"/>
</dbReference>
<feature type="transmembrane region" description="Helical" evidence="12">
    <location>
        <begin position="51"/>
        <end position="73"/>
    </location>
</feature>
<keyword evidence="9 12" id="KW-0472">Membrane</keyword>
<organism evidence="13 14">
    <name type="scientific">Aureococcus anophagefferens</name>
    <name type="common">Harmful bloom alga</name>
    <dbReference type="NCBI Taxonomy" id="44056"/>
    <lineage>
        <taxon>Eukaryota</taxon>
        <taxon>Sar</taxon>
        <taxon>Stramenopiles</taxon>
        <taxon>Ochrophyta</taxon>
        <taxon>Pelagophyceae</taxon>
        <taxon>Pelagomonadales</taxon>
        <taxon>Pelagomonadaceae</taxon>
        <taxon>Aureococcus</taxon>
    </lineage>
</organism>
<evidence type="ECO:0000256" key="1">
    <source>
        <dbReference type="ARBA" id="ARBA00004141"/>
    </source>
</evidence>
<keyword evidence="14" id="KW-1185">Reference proteome</keyword>
<dbReference type="InterPro" id="IPR002076">
    <property type="entry name" value="ELO_fam"/>
</dbReference>
<evidence type="ECO:0000256" key="2">
    <source>
        <dbReference type="ARBA" id="ARBA00007263"/>
    </source>
</evidence>
<keyword evidence="6 12" id="KW-0276">Fatty acid metabolism</keyword>
<comment type="catalytic activity">
    <reaction evidence="12">
        <text>an acyl-CoA + malonyl-CoA + H(+) = a 3-oxoacyl-CoA + CO2 + CoA</text>
        <dbReference type="Rhea" id="RHEA:50252"/>
        <dbReference type="ChEBI" id="CHEBI:15378"/>
        <dbReference type="ChEBI" id="CHEBI:16526"/>
        <dbReference type="ChEBI" id="CHEBI:57287"/>
        <dbReference type="ChEBI" id="CHEBI:57384"/>
        <dbReference type="ChEBI" id="CHEBI:58342"/>
        <dbReference type="ChEBI" id="CHEBI:90726"/>
    </reaction>
    <physiologicalReaction direction="left-to-right" evidence="12">
        <dbReference type="Rhea" id="RHEA:50253"/>
    </physiologicalReaction>
</comment>
<evidence type="ECO:0000256" key="3">
    <source>
        <dbReference type="ARBA" id="ARBA00022516"/>
    </source>
</evidence>
<dbReference type="EMBL" id="JBBJCI010000146">
    <property type="protein sequence ID" value="KAK7242207.1"/>
    <property type="molecule type" value="Genomic_DNA"/>
</dbReference>
<keyword evidence="4 12" id="KW-0808">Transferase</keyword>
<evidence type="ECO:0000313" key="14">
    <source>
        <dbReference type="Proteomes" id="UP001363151"/>
    </source>
</evidence>
<protein>
    <recommendedName>
        <fullName evidence="12">Elongation of fatty acids protein</fullName>
        <ecNumber evidence="12">2.3.1.-</ecNumber>
    </recommendedName>
</protein>
<evidence type="ECO:0000313" key="13">
    <source>
        <dbReference type="EMBL" id="KAK7242207.1"/>
    </source>
</evidence>
<evidence type="ECO:0000256" key="10">
    <source>
        <dbReference type="ARBA" id="ARBA00023160"/>
    </source>
</evidence>
<feature type="transmembrane region" description="Helical" evidence="12">
    <location>
        <begin position="224"/>
        <end position="243"/>
    </location>
</feature>
<keyword evidence="7 12" id="KW-1133">Transmembrane helix</keyword>
<accession>A0ABR1G1M9</accession>
<feature type="transmembrane region" description="Helical" evidence="12">
    <location>
        <begin position="155"/>
        <end position="174"/>
    </location>
</feature>
<evidence type="ECO:0000256" key="6">
    <source>
        <dbReference type="ARBA" id="ARBA00022832"/>
    </source>
</evidence>
<feature type="transmembrane region" description="Helical" evidence="12">
    <location>
        <begin position="99"/>
        <end position="119"/>
    </location>
</feature>
<comment type="catalytic activity">
    <reaction evidence="11">
        <text>a very-long-chain acyl-CoA + malonyl-CoA + H(+) = a very-long-chain 3-oxoacyl-CoA + CO2 + CoA</text>
        <dbReference type="Rhea" id="RHEA:32727"/>
        <dbReference type="ChEBI" id="CHEBI:15378"/>
        <dbReference type="ChEBI" id="CHEBI:16526"/>
        <dbReference type="ChEBI" id="CHEBI:57287"/>
        <dbReference type="ChEBI" id="CHEBI:57384"/>
        <dbReference type="ChEBI" id="CHEBI:90725"/>
        <dbReference type="ChEBI" id="CHEBI:90736"/>
        <dbReference type="EC" id="2.3.1.199"/>
    </reaction>
</comment>
<dbReference type="Pfam" id="PF01151">
    <property type="entry name" value="ELO"/>
    <property type="match status" value="1"/>
</dbReference>
<sequence length="251" mass="27979">MAISYAEFHWRSAPLSHGPTVTLAALWYVLLALLAKRACDQRTPPKHTSASYVLAAHSAVLAVASLVMCAGALREAFARSALEGSWSWFFCENRRARRLYFWAYAYYLSKYYELLDTFLPVLVHGRVPRHFGMHVFHHACVLFMSWGYLEFRQTLAFGGLIANTAVHVLMYVYYARAALKLETSWKAWVTRVQIIQFVSSFLLCVVFASGAHGEPSTCSGLGALAGNAAFNAVLLYLFFGVLASSKKKKAG</sequence>
<evidence type="ECO:0000256" key="5">
    <source>
        <dbReference type="ARBA" id="ARBA00022692"/>
    </source>
</evidence>
<proteinExistence type="inferred from homology"/>
<evidence type="ECO:0000256" key="7">
    <source>
        <dbReference type="ARBA" id="ARBA00022989"/>
    </source>
</evidence>
<feature type="transmembrane region" description="Helical" evidence="12">
    <location>
        <begin position="20"/>
        <end position="39"/>
    </location>
</feature>
<evidence type="ECO:0000256" key="9">
    <source>
        <dbReference type="ARBA" id="ARBA00023136"/>
    </source>
</evidence>
<comment type="caution">
    <text evidence="13">The sequence shown here is derived from an EMBL/GenBank/DDBJ whole genome shotgun (WGS) entry which is preliminary data.</text>
</comment>
<name>A0ABR1G1M9_AURAN</name>
<gene>
    <name evidence="13" type="ORF">SO694_00013216</name>
</gene>
<comment type="similarity">
    <text evidence="2 12">Belongs to the ELO family.</text>
</comment>
<comment type="subcellular location">
    <subcellularLocation>
        <location evidence="1">Membrane</location>
        <topology evidence="1">Multi-pass membrane protein</topology>
    </subcellularLocation>
</comment>
<evidence type="ECO:0000256" key="12">
    <source>
        <dbReference type="RuleBase" id="RU361115"/>
    </source>
</evidence>
<evidence type="ECO:0000256" key="8">
    <source>
        <dbReference type="ARBA" id="ARBA00023098"/>
    </source>
</evidence>